<comment type="similarity">
    <text evidence="1">Belongs to the TYW3 family.</text>
</comment>
<evidence type="ECO:0000313" key="14">
    <source>
        <dbReference type="Proteomes" id="UP000001357"/>
    </source>
</evidence>
<dbReference type="FunCoup" id="A9US70">
    <property type="interactions" value="349"/>
</dbReference>
<reference evidence="13 14" key="1">
    <citation type="journal article" date="2008" name="Nature">
        <title>The genome of the choanoflagellate Monosiga brevicollis and the origin of metazoans.</title>
        <authorList>
            <consortium name="JGI Sequencing"/>
            <person name="King N."/>
            <person name="Westbrook M.J."/>
            <person name="Young S.L."/>
            <person name="Kuo A."/>
            <person name="Abedin M."/>
            <person name="Chapman J."/>
            <person name="Fairclough S."/>
            <person name="Hellsten U."/>
            <person name="Isogai Y."/>
            <person name="Letunic I."/>
            <person name="Marr M."/>
            <person name="Pincus D."/>
            <person name="Putnam N."/>
            <person name="Rokas A."/>
            <person name="Wright K.J."/>
            <person name="Zuzow R."/>
            <person name="Dirks W."/>
            <person name="Good M."/>
            <person name="Goodstein D."/>
            <person name="Lemons D."/>
            <person name="Li W."/>
            <person name="Lyons J.B."/>
            <person name="Morris A."/>
            <person name="Nichols S."/>
            <person name="Richter D.J."/>
            <person name="Salamov A."/>
            <person name="Bork P."/>
            <person name="Lim W.A."/>
            <person name="Manning G."/>
            <person name="Miller W.T."/>
            <person name="McGinnis W."/>
            <person name="Shapiro H."/>
            <person name="Tjian R."/>
            <person name="Grigoriev I.V."/>
            <person name="Rokhsar D."/>
        </authorList>
    </citation>
    <scope>NUCLEOTIDE SEQUENCE [LARGE SCALE GENOMIC DNA]</scope>
    <source>
        <strain evidence="14">MX1 / ATCC 50154</strain>
    </source>
</reference>
<dbReference type="FunFam" id="3.30.1960.10:FF:000001">
    <property type="entry name" value="tRNA wybutosine-synthesizing protein 3 homolog"/>
    <property type="match status" value="1"/>
</dbReference>
<dbReference type="InParanoid" id="A9US70"/>
<feature type="region of interest" description="Disordered" evidence="11">
    <location>
        <begin position="225"/>
        <end position="267"/>
    </location>
</feature>
<dbReference type="EC" id="2.1.1.282" evidence="2"/>
<evidence type="ECO:0000256" key="9">
    <source>
        <dbReference type="ARBA" id="ARBA00030554"/>
    </source>
</evidence>
<feature type="domain" description="tRNA wybutosine-synthesizing protein" evidence="12">
    <location>
        <begin position="14"/>
        <end position="214"/>
    </location>
</feature>
<dbReference type="OMA" id="TWLYVSH"/>
<dbReference type="InterPro" id="IPR036602">
    <property type="entry name" value="tRNA_yW-synthesising-like_sf"/>
</dbReference>
<keyword evidence="14" id="KW-1185">Reference proteome</keyword>
<evidence type="ECO:0000256" key="3">
    <source>
        <dbReference type="ARBA" id="ARBA00016536"/>
    </source>
</evidence>
<dbReference type="PANTHER" id="PTHR48418:SF1">
    <property type="entry name" value="TRNA WYBUTOSINE-SYNTHESIZING PROTEIN 3"/>
    <property type="match status" value="1"/>
</dbReference>
<keyword evidence="6" id="KW-0949">S-adenosyl-L-methionine</keyword>
<dbReference type="GeneID" id="5888483"/>
<dbReference type="STRING" id="81824.A9US70"/>
<comment type="catalytic activity">
    <reaction evidence="10">
        <text>4-demethyl-7-[(3S)-3-amino-3-carboxypropyl]wyosine(37) in tRNA(Phe) + S-adenosyl-L-methionine = 7-[(3S)-3-amino-3-carboxypropyl]wyosine(37) in tRNA(Phe) + S-adenosyl-L-homocysteine + H(+)</text>
        <dbReference type="Rhea" id="RHEA:36635"/>
        <dbReference type="Rhea" id="RHEA-COMP:10378"/>
        <dbReference type="Rhea" id="RHEA-COMP:10379"/>
        <dbReference type="ChEBI" id="CHEBI:15378"/>
        <dbReference type="ChEBI" id="CHEBI:57856"/>
        <dbReference type="ChEBI" id="CHEBI:59789"/>
        <dbReference type="ChEBI" id="CHEBI:73543"/>
        <dbReference type="ChEBI" id="CHEBI:73550"/>
        <dbReference type="EC" id="2.1.1.282"/>
    </reaction>
</comment>
<dbReference type="eggNOG" id="KOG1228">
    <property type="taxonomic scope" value="Eukaryota"/>
</dbReference>
<dbReference type="GO" id="GO:0008175">
    <property type="term" value="F:tRNA methyltransferase activity"/>
    <property type="evidence" value="ECO:0000318"/>
    <property type="project" value="GO_Central"/>
</dbReference>
<dbReference type="GO" id="GO:0030488">
    <property type="term" value="P:tRNA methylation"/>
    <property type="evidence" value="ECO:0000318"/>
    <property type="project" value="GO_Central"/>
</dbReference>
<gene>
    <name evidence="13" type="ORF">MONBRDRAFT_5697</name>
</gene>
<dbReference type="PANTHER" id="PTHR48418">
    <property type="entry name" value="TRNA WYBUTOSINE-SYNTHESIZING PROTEIN 3"/>
    <property type="match status" value="1"/>
</dbReference>
<sequence length="267" mass="29747">MRGGEQVDREFDVSKARVLEQLQLCLDNSKKGALDAPIEALLNFINELDDYVTTSSCSGRIALFCEQQDARKRTGTWLLASHDVVTVEAAAAAYQDERIRDSQGPVMFKFEPFVLHVQCRTLERARDFLKTALDCGLRLWMASLCMCAPCISNSGLVLGKKFMVAVRTTLKLESPVAYDGQRLVDEAYIACLVQMANDMFAENLQRIARFETGVRAMVARQAEQATRALEREHARQARKHSQMAVAPAAKPTSTPAEAEEPILSLDF</sequence>
<comment type="function">
    <text evidence="8">Probable S-adenosyl-L-methionine-dependent methyltransferase that acts as a component of the wybutosine biosynthesis pathway. Wybutosine is a hyper modified guanosine with a tricyclic base found at the 3'-position adjacent to the anticodon of eukaryotic phenylalanine tRNA.</text>
</comment>
<evidence type="ECO:0000256" key="7">
    <source>
        <dbReference type="ARBA" id="ARBA00022694"/>
    </source>
</evidence>
<keyword evidence="7" id="KW-0819">tRNA processing</keyword>
<dbReference type="Gene3D" id="3.30.1960.10">
    <property type="entry name" value="tRNA wybutosine-synthesizing-like"/>
    <property type="match status" value="1"/>
</dbReference>
<evidence type="ECO:0000256" key="2">
    <source>
        <dbReference type="ARBA" id="ARBA00012750"/>
    </source>
</evidence>
<dbReference type="SUPFAM" id="SSF111278">
    <property type="entry name" value="SSo0622-like"/>
    <property type="match status" value="1"/>
</dbReference>
<name>A9US70_MONBE</name>
<evidence type="ECO:0000256" key="1">
    <source>
        <dbReference type="ARBA" id="ARBA00008569"/>
    </source>
</evidence>
<dbReference type="GO" id="GO:0031591">
    <property type="term" value="P:wybutosine biosynthetic process"/>
    <property type="evidence" value="ECO:0000318"/>
    <property type="project" value="GO_Central"/>
</dbReference>
<evidence type="ECO:0000256" key="10">
    <source>
        <dbReference type="ARBA" id="ARBA00049202"/>
    </source>
</evidence>
<organism evidence="13 14">
    <name type="scientific">Monosiga brevicollis</name>
    <name type="common">Choanoflagellate</name>
    <dbReference type="NCBI Taxonomy" id="81824"/>
    <lineage>
        <taxon>Eukaryota</taxon>
        <taxon>Choanoflagellata</taxon>
        <taxon>Craspedida</taxon>
        <taxon>Salpingoecidae</taxon>
        <taxon>Monosiga</taxon>
    </lineage>
</organism>
<evidence type="ECO:0000256" key="11">
    <source>
        <dbReference type="SAM" id="MobiDB-lite"/>
    </source>
</evidence>
<accession>A9US70</accession>
<dbReference type="InterPro" id="IPR003827">
    <property type="entry name" value="tRNA_yW-synthesising"/>
</dbReference>
<dbReference type="Pfam" id="PF02676">
    <property type="entry name" value="TYW3"/>
    <property type="match status" value="1"/>
</dbReference>
<keyword evidence="5" id="KW-0808">Transferase</keyword>
<dbReference type="GO" id="GO:0005737">
    <property type="term" value="C:cytoplasm"/>
    <property type="evidence" value="ECO:0000318"/>
    <property type="project" value="GO_Central"/>
</dbReference>
<dbReference type="EMBL" id="CH991544">
    <property type="protein sequence ID" value="EDQ92050.1"/>
    <property type="molecule type" value="Genomic_DNA"/>
</dbReference>
<evidence type="ECO:0000256" key="4">
    <source>
        <dbReference type="ARBA" id="ARBA00022603"/>
    </source>
</evidence>
<evidence type="ECO:0000256" key="6">
    <source>
        <dbReference type="ARBA" id="ARBA00022691"/>
    </source>
</evidence>
<evidence type="ECO:0000256" key="5">
    <source>
        <dbReference type="ARBA" id="ARBA00022679"/>
    </source>
</evidence>
<dbReference type="AlphaFoldDB" id="A9US70"/>
<keyword evidence="4" id="KW-0489">Methyltransferase</keyword>
<evidence type="ECO:0000259" key="12">
    <source>
        <dbReference type="Pfam" id="PF02676"/>
    </source>
</evidence>
<dbReference type="KEGG" id="mbr:MONBRDRAFT_5697"/>
<evidence type="ECO:0000256" key="8">
    <source>
        <dbReference type="ARBA" id="ARBA00025378"/>
    </source>
</evidence>
<dbReference type="Proteomes" id="UP000001357">
    <property type="component" value="Unassembled WGS sequence"/>
</dbReference>
<protein>
    <recommendedName>
        <fullName evidence="3">tRNA wybutosine-synthesizing protein 3 homolog</fullName>
        <ecNumber evidence="2">2.1.1.282</ecNumber>
    </recommendedName>
    <alternativeName>
        <fullName evidence="9">tRNA(Phe) 7-((3-amino-3-carboxypropyl)-4-demethylwyosine(37)-N(4))-methyltransferase</fullName>
    </alternativeName>
</protein>
<evidence type="ECO:0000313" key="13">
    <source>
        <dbReference type="EMBL" id="EDQ92050.1"/>
    </source>
</evidence>
<proteinExistence type="inferred from homology"/>
<dbReference type="RefSeq" id="XP_001743336.1">
    <property type="nucleotide sequence ID" value="XM_001743284.1"/>
</dbReference>